<proteinExistence type="predicted"/>
<dbReference type="Pfam" id="PF01546">
    <property type="entry name" value="Peptidase_M20"/>
    <property type="match status" value="1"/>
</dbReference>
<evidence type="ECO:0008006" key="2">
    <source>
        <dbReference type="Google" id="ProtNLM"/>
    </source>
</evidence>
<dbReference type="AlphaFoldDB" id="X1L8R4"/>
<dbReference type="EMBL" id="BARV01006639">
    <property type="protein sequence ID" value="GAI15438.1"/>
    <property type="molecule type" value="Genomic_DNA"/>
</dbReference>
<dbReference type="Gene3D" id="3.40.630.10">
    <property type="entry name" value="Zn peptidases"/>
    <property type="match status" value="1"/>
</dbReference>
<name>X1L8R4_9ZZZZ</name>
<organism evidence="1">
    <name type="scientific">marine sediment metagenome</name>
    <dbReference type="NCBI Taxonomy" id="412755"/>
    <lineage>
        <taxon>unclassified sequences</taxon>
        <taxon>metagenomes</taxon>
        <taxon>ecological metagenomes</taxon>
    </lineage>
</organism>
<dbReference type="InterPro" id="IPR017439">
    <property type="entry name" value="Amidohydrolase"/>
</dbReference>
<dbReference type="PANTHER" id="PTHR11014">
    <property type="entry name" value="PEPTIDASE M20 FAMILY MEMBER"/>
    <property type="match status" value="1"/>
</dbReference>
<reference evidence="1" key="1">
    <citation type="journal article" date="2014" name="Front. Microbiol.">
        <title>High frequency of phylogenetically diverse reductive dehalogenase-homologous genes in deep subseafloor sedimentary metagenomes.</title>
        <authorList>
            <person name="Kawai M."/>
            <person name="Futagami T."/>
            <person name="Toyoda A."/>
            <person name="Takaki Y."/>
            <person name="Nishi S."/>
            <person name="Hori S."/>
            <person name="Arai W."/>
            <person name="Tsubouchi T."/>
            <person name="Morono Y."/>
            <person name="Uchiyama I."/>
            <person name="Ito T."/>
            <person name="Fujiyama A."/>
            <person name="Inagaki F."/>
            <person name="Takami H."/>
        </authorList>
    </citation>
    <scope>NUCLEOTIDE SEQUENCE</scope>
    <source>
        <strain evidence="1">Expedition CK06-06</strain>
    </source>
</reference>
<comment type="caution">
    <text evidence="1">The sequence shown here is derived from an EMBL/GenBank/DDBJ whole genome shotgun (WGS) entry which is preliminary data.</text>
</comment>
<sequence length="83" mass="9118">MASVMKEVAGESNAHDDIEPALTAEDFGFMLEEIPGAYGFIGNGTDGRPGVGLHNPTYDFNDDILSLGATFWERLVHQWFATR</sequence>
<protein>
    <recommendedName>
        <fullName evidence="2">Peptidase M20 dimerisation domain-containing protein</fullName>
    </recommendedName>
</protein>
<dbReference type="PANTHER" id="PTHR11014:SF63">
    <property type="entry name" value="METALLOPEPTIDASE, PUTATIVE (AFU_ORTHOLOGUE AFUA_6G09600)-RELATED"/>
    <property type="match status" value="1"/>
</dbReference>
<dbReference type="SUPFAM" id="SSF53187">
    <property type="entry name" value="Zn-dependent exopeptidases"/>
    <property type="match status" value="1"/>
</dbReference>
<evidence type="ECO:0000313" key="1">
    <source>
        <dbReference type="EMBL" id="GAI15438.1"/>
    </source>
</evidence>
<accession>X1L8R4</accession>
<dbReference type="GO" id="GO:0016787">
    <property type="term" value="F:hydrolase activity"/>
    <property type="evidence" value="ECO:0007669"/>
    <property type="project" value="InterPro"/>
</dbReference>
<dbReference type="InterPro" id="IPR002933">
    <property type="entry name" value="Peptidase_M20"/>
</dbReference>
<gene>
    <name evidence="1" type="ORF">S06H3_13588</name>
</gene>